<protein>
    <submittedName>
        <fullName evidence="2">Helix-turn-helix domain-containing protein</fullName>
    </submittedName>
</protein>
<dbReference type="OrthoDB" id="3425390at2"/>
<dbReference type="Gene3D" id="1.10.260.40">
    <property type="entry name" value="lambda repressor-like DNA-binding domains"/>
    <property type="match status" value="1"/>
</dbReference>
<dbReference type="SUPFAM" id="SSF47413">
    <property type="entry name" value="lambda repressor-like DNA-binding domains"/>
    <property type="match status" value="1"/>
</dbReference>
<evidence type="ECO:0000313" key="2">
    <source>
        <dbReference type="EMBL" id="SHJ48870.1"/>
    </source>
</evidence>
<evidence type="ECO:0000259" key="1">
    <source>
        <dbReference type="PROSITE" id="PS50943"/>
    </source>
</evidence>
<gene>
    <name evidence="2" type="ORF">SAMN05421803_106223</name>
</gene>
<dbReference type="InterPro" id="IPR001387">
    <property type="entry name" value="Cro/C1-type_HTH"/>
</dbReference>
<accession>A0A1M6JQB3</accession>
<dbReference type="Pfam" id="PF19054">
    <property type="entry name" value="DUF5753"/>
    <property type="match status" value="1"/>
</dbReference>
<dbReference type="RefSeq" id="WP_073379517.1">
    <property type="nucleotide sequence ID" value="NZ_FQZK01000006.1"/>
</dbReference>
<sequence length="253" mass="27647">MSEPPFHELLTTYRELAGLTQQQLAGHLGCSAASVSRWVCGHALPFRETAEQLDRLLDAEGKIISAWRMAKSGKSTPEWARPLMNIETRARHVQAASPALVPGYLQSPLYAGAVFRAWHPAASDAEIARLAQIRTQRLGQLPELRITAVFPVYGITGFDDAARTEQARHLVELVEQGRVRIHLVPEGSILLSVTSPVLVFRLDSGETVISSDHMDGNVIYDADRNDRLAALVTGAMADALPARLSLQALKELA</sequence>
<dbReference type="PROSITE" id="PS50943">
    <property type="entry name" value="HTH_CROC1"/>
    <property type="match status" value="1"/>
</dbReference>
<dbReference type="AlphaFoldDB" id="A0A1M6JQB3"/>
<reference evidence="2 3" key="1">
    <citation type="submission" date="2016-11" db="EMBL/GenBank/DDBJ databases">
        <authorList>
            <person name="Jaros S."/>
            <person name="Januszkiewicz K."/>
            <person name="Wedrychowicz H."/>
        </authorList>
    </citation>
    <scope>NUCLEOTIDE SEQUENCE [LARGE SCALE GENOMIC DNA]</scope>
    <source>
        <strain evidence="2 3">CGMCC 4.5723</strain>
    </source>
</reference>
<dbReference type="Pfam" id="PF13560">
    <property type="entry name" value="HTH_31"/>
    <property type="match status" value="1"/>
</dbReference>
<feature type="domain" description="HTH cro/C1-type" evidence="1">
    <location>
        <begin position="10"/>
        <end position="64"/>
    </location>
</feature>
<dbReference type="STRING" id="758803.SAMN05421803_106223"/>
<dbReference type="InterPro" id="IPR043917">
    <property type="entry name" value="DUF5753"/>
</dbReference>
<proteinExistence type="predicted"/>
<dbReference type="SMART" id="SM00530">
    <property type="entry name" value="HTH_XRE"/>
    <property type="match status" value="1"/>
</dbReference>
<evidence type="ECO:0000313" key="3">
    <source>
        <dbReference type="Proteomes" id="UP000184452"/>
    </source>
</evidence>
<dbReference type="Proteomes" id="UP000184452">
    <property type="component" value="Unassembled WGS sequence"/>
</dbReference>
<keyword evidence="3" id="KW-1185">Reference proteome</keyword>
<name>A0A1M6JQB3_9ACTN</name>
<dbReference type="GO" id="GO:0003677">
    <property type="term" value="F:DNA binding"/>
    <property type="evidence" value="ECO:0007669"/>
    <property type="project" value="InterPro"/>
</dbReference>
<organism evidence="2 3">
    <name type="scientific">Nocardiopsis flavescens</name>
    <dbReference type="NCBI Taxonomy" id="758803"/>
    <lineage>
        <taxon>Bacteria</taxon>
        <taxon>Bacillati</taxon>
        <taxon>Actinomycetota</taxon>
        <taxon>Actinomycetes</taxon>
        <taxon>Streptosporangiales</taxon>
        <taxon>Nocardiopsidaceae</taxon>
        <taxon>Nocardiopsis</taxon>
    </lineage>
</organism>
<dbReference type="EMBL" id="FQZK01000006">
    <property type="protein sequence ID" value="SHJ48870.1"/>
    <property type="molecule type" value="Genomic_DNA"/>
</dbReference>
<dbReference type="CDD" id="cd00093">
    <property type="entry name" value="HTH_XRE"/>
    <property type="match status" value="1"/>
</dbReference>
<dbReference type="InterPro" id="IPR010982">
    <property type="entry name" value="Lambda_DNA-bd_dom_sf"/>
</dbReference>